<accession>A0A194XGG7</accession>
<dbReference type="AlphaFoldDB" id="A0A194XGG7"/>
<feature type="compositionally biased region" description="Polar residues" evidence="1">
    <location>
        <begin position="110"/>
        <end position="144"/>
    </location>
</feature>
<dbReference type="GeneID" id="28817575"/>
<feature type="compositionally biased region" description="Acidic residues" evidence="1">
    <location>
        <begin position="212"/>
        <end position="223"/>
    </location>
</feature>
<protein>
    <submittedName>
        <fullName evidence="2">Uncharacterized protein</fullName>
    </submittedName>
</protein>
<organism evidence="2 3">
    <name type="scientific">Mollisia scopiformis</name>
    <name type="common">Conifer needle endophyte fungus</name>
    <name type="synonym">Phialocephala scopiformis</name>
    <dbReference type="NCBI Taxonomy" id="149040"/>
    <lineage>
        <taxon>Eukaryota</taxon>
        <taxon>Fungi</taxon>
        <taxon>Dikarya</taxon>
        <taxon>Ascomycota</taxon>
        <taxon>Pezizomycotina</taxon>
        <taxon>Leotiomycetes</taxon>
        <taxon>Helotiales</taxon>
        <taxon>Mollisiaceae</taxon>
        <taxon>Mollisia</taxon>
    </lineage>
</organism>
<gene>
    <name evidence="2" type="ORF">LY89DRAFT_485846</name>
</gene>
<dbReference type="Proteomes" id="UP000070700">
    <property type="component" value="Unassembled WGS sequence"/>
</dbReference>
<feature type="compositionally biased region" description="Basic and acidic residues" evidence="1">
    <location>
        <begin position="167"/>
        <end position="179"/>
    </location>
</feature>
<dbReference type="EMBL" id="KQ947411">
    <property type="protein sequence ID" value="KUJ19229.1"/>
    <property type="molecule type" value="Genomic_DNA"/>
</dbReference>
<dbReference type="KEGG" id="psco:LY89DRAFT_485846"/>
<dbReference type="InParanoid" id="A0A194XGG7"/>
<name>A0A194XGG7_MOLSC</name>
<sequence length="253" mass="26812">MCETSLSMGPRGGPADPYSRALAGGLTPSPIGGQRGPSQQQGAGAFQFEFPYPSGSGSQAQALASNPVSPPTRNRLMRSSSAPTSAPEPAPTIPALQDMPRISLFPATPFSGSRDSVNTARPGTSGEYSSASGGNRPPTSSSATFGAPLRRQRSAPMYHRALQEQVEQEREESRSREAQRLGVPVIGVVGRDSGERGSYGSEISSEMSFGSEDVEIGIEDEEKEEGREGGLGYMGRRDHLRMTMMIAMSWVVA</sequence>
<keyword evidence="3" id="KW-1185">Reference proteome</keyword>
<evidence type="ECO:0000313" key="3">
    <source>
        <dbReference type="Proteomes" id="UP000070700"/>
    </source>
</evidence>
<evidence type="ECO:0000313" key="2">
    <source>
        <dbReference type="EMBL" id="KUJ19229.1"/>
    </source>
</evidence>
<evidence type="ECO:0000256" key="1">
    <source>
        <dbReference type="SAM" id="MobiDB-lite"/>
    </source>
</evidence>
<feature type="region of interest" description="Disordered" evidence="1">
    <location>
        <begin position="1"/>
        <end position="233"/>
    </location>
</feature>
<reference evidence="2 3" key="1">
    <citation type="submission" date="2015-10" db="EMBL/GenBank/DDBJ databases">
        <title>Full genome of DAOMC 229536 Phialocephala scopiformis, a fungal endophyte of spruce producing the potent anti-insectan compound rugulosin.</title>
        <authorList>
            <consortium name="DOE Joint Genome Institute"/>
            <person name="Walker A.K."/>
            <person name="Frasz S.L."/>
            <person name="Seifert K.A."/>
            <person name="Miller J.D."/>
            <person name="Mondo S.J."/>
            <person name="Labutti K."/>
            <person name="Lipzen A."/>
            <person name="Dockter R."/>
            <person name="Kennedy M."/>
            <person name="Grigoriev I.V."/>
            <person name="Spatafora J.W."/>
        </authorList>
    </citation>
    <scope>NUCLEOTIDE SEQUENCE [LARGE SCALE GENOMIC DNA]</scope>
    <source>
        <strain evidence="2 3">CBS 120377</strain>
    </source>
</reference>
<dbReference type="RefSeq" id="XP_018073584.1">
    <property type="nucleotide sequence ID" value="XM_018207849.1"/>
</dbReference>
<proteinExistence type="predicted"/>
<feature type="compositionally biased region" description="Low complexity" evidence="1">
    <location>
        <begin position="39"/>
        <end position="65"/>
    </location>
</feature>